<dbReference type="GO" id="GO:0007165">
    <property type="term" value="P:signal transduction"/>
    <property type="evidence" value="ECO:0007669"/>
    <property type="project" value="UniProtKB-KW"/>
</dbReference>
<dbReference type="InterPro" id="IPR004089">
    <property type="entry name" value="MCPsignal_dom"/>
</dbReference>
<comment type="similarity">
    <text evidence="2">Belongs to the methyl-accepting chemotaxis (MCP) protein family.</text>
</comment>
<evidence type="ECO:0000256" key="2">
    <source>
        <dbReference type="ARBA" id="ARBA00029447"/>
    </source>
</evidence>
<feature type="domain" description="HAMP" evidence="6">
    <location>
        <begin position="23"/>
        <end position="69"/>
    </location>
</feature>
<dbReference type="SUPFAM" id="SSF58104">
    <property type="entry name" value="Methyl-accepting chemotaxis protein (MCP) signaling domain"/>
    <property type="match status" value="1"/>
</dbReference>
<evidence type="ECO:0000259" key="5">
    <source>
        <dbReference type="PROSITE" id="PS50111"/>
    </source>
</evidence>
<dbReference type="PANTHER" id="PTHR32089">
    <property type="entry name" value="METHYL-ACCEPTING CHEMOTAXIS PROTEIN MCPB"/>
    <property type="match status" value="1"/>
</dbReference>
<dbReference type="Pfam" id="PF00015">
    <property type="entry name" value="MCPsignal"/>
    <property type="match status" value="1"/>
</dbReference>
<dbReference type="Proteomes" id="UP001597052">
    <property type="component" value="Unassembled WGS sequence"/>
</dbReference>
<evidence type="ECO:0000256" key="3">
    <source>
        <dbReference type="PROSITE-ProRule" id="PRU00284"/>
    </source>
</evidence>
<organism evidence="7 8">
    <name type="scientific">Halohasta litorea</name>
    <dbReference type="NCBI Taxonomy" id="869891"/>
    <lineage>
        <taxon>Archaea</taxon>
        <taxon>Methanobacteriati</taxon>
        <taxon>Methanobacteriota</taxon>
        <taxon>Stenosarchaea group</taxon>
        <taxon>Halobacteria</taxon>
        <taxon>Halobacteriales</taxon>
        <taxon>Haloferacaceae</taxon>
        <taxon>Halohasta</taxon>
    </lineage>
</organism>
<name>A0ABD6DB52_9EURY</name>
<comment type="caution">
    <text evidence="7">The sequence shown here is derived from an EMBL/GenBank/DDBJ whole genome shotgun (WGS) entry which is preliminary data.</text>
</comment>
<sequence length="340" mass="36659">MRDQQRDTVDNAGRRLSEDNESIAAFRTAMTTAANGDLTERVDPPNDDQLAELARLYNTMMDEIESQMYDVWSFVAEVSNTGSEVTSDSMVVEAASERVNAEFEGIVDGTDEQNERLQQAANEIETLSAGIEQIAASATEVADTADEAVRRGDEGREAAERAIDEIERVETVSESIVEKMEALETQMTQVDEIVEVISEIADQTSLLALNANIEAARAGESGDGFAVVANEVKKLAEEARSSANEIESVITTSQAQTEETVAEIRTASDSITSSAETIDSALGALTDTVDHIHQVNESIQEIDDVTDRQAESNVTLSAEIDDLAELSEVVDTQAESVATA</sequence>
<protein>
    <submittedName>
        <fullName evidence="7">Methyl-accepting chemotaxis protein</fullName>
    </submittedName>
</protein>
<evidence type="ECO:0000259" key="6">
    <source>
        <dbReference type="PROSITE" id="PS50885"/>
    </source>
</evidence>
<feature type="region of interest" description="Disordered" evidence="4">
    <location>
        <begin position="1"/>
        <end position="22"/>
    </location>
</feature>
<dbReference type="PANTHER" id="PTHR32089:SF112">
    <property type="entry name" value="LYSOZYME-LIKE PROTEIN-RELATED"/>
    <property type="match status" value="1"/>
</dbReference>
<dbReference type="AlphaFoldDB" id="A0ABD6DB52"/>
<gene>
    <name evidence="7" type="ORF">ACFSBW_16930</name>
</gene>
<dbReference type="PROSITE" id="PS50885">
    <property type="entry name" value="HAMP"/>
    <property type="match status" value="1"/>
</dbReference>
<evidence type="ECO:0000313" key="7">
    <source>
        <dbReference type="EMBL" id="MFD1643560.1"/>
    </source>
</evidence>
<feature type="domain" description="Methyl-accepting transducer" evidence="5">
    <location>
        <begin position="88"/>
        <end position="324"/>
    </location>
</feature>
<evidence type="ECO:0000256" key="4">
    <source>
        <dbReference type="SAM" id="MobiDB-lite"/>
    </source>
</evidence>
<reference evidence="7 8" key="1">
    <citation type="journal article" date="2019" name="Int. J. Syst. Evol. Microbiol.">
        <title>The Global Catalogue of Microorganisms (GCM) 10K type strain sequencing project: providing services to taxonomists for standard genome sequencing and annotation.</title>
        <authorList>
            <consortium name="The Broad Institute Genomics Platform"/>
            <consortium name="The Broad Institute Genome Sequencing Center for Infectious Disease"/>
            <person name="Wu L."/>
            <person name="Ma J."/>
        </authorList>
    </citation>
    <scope>NUCLEOTIDE SEQUENCE [LARGE SCALE GENOMIC DNA]</scope>
    <source>
        <strain evidence="7 8">CGMCC 1.10593</strain>
    </source>
</reference>
<evidence type="ECO:0000256" key="1">
    <source>
        <dbReference type="ARBA" id="ARBA00023224"/>
    </source>
</evidence>
<dbReference type="Pfam" id="PF00672">
    <property type="entry name" value="HAMP"/>
    <property type="match status" value="1"/>
</dbReference>
<dbReference type="EMBL" id="JBHUDM010000006">
    <property type="protein sequence ID" value="MFD1643560.1"/>
    <property type="molecule type" value="Genomic_DNA"/>
</dbReference>
<dbReference type="RefSeq" id="WP_379827556.1">
    <property type="nucleotide sequence ID" value="NZ_JBHUDM010000006.1"/>
</dbReference>
<feature type="non-terminal residue" evidence="7">
    <location>
        <position position="340"/>
    </location>
</feature>
<feature type="compositionally biased region" description="Basic and acidic residues" evidence="4">
    <location>
        <begin position="1"/>
        <end position="18"/>
    </location>
</feature>
<dbReference type="Gene3D" id="1.10.287.950">
    <property type="entry name" value="Methyl-accepting chemotaxis protein"/>
    <property type="match status" value="1"/>
</dbReference>
<keyword evidence="1 3" id="KW-0807">Transducer</keyword>
<keyword evidence="8" id="KW-1185">Reference proteome</keyword>
<accession>A0ABD6DB52</accession>
<dbReference type="SMART" id="SM00283">
    <property type="entry name" value="MA"/>
    <property type="match status" value="1"/>
</dbReference>
<evidence type="ECO:0000313" key="8">
    <source>
        <dbReference type="Proteomes" id="UP001597052"/>
    </source>
</evidence>
<dbReference type="PROSITE" id="PS50111">
    <property type="entry name" value="CHEMOTAXIS_TRANSDUC_2"/>
    <property type="match status" value="1"/>
</dbReference>
<dbReference type="SMART" id="SM00304">
    <property type="entry name" value="HAMP"/>
    <property type="match status" value="1"/>
</dbReference>
<dbReference type="InterPro" id="IPR003660">
    <property type="entry name" value="HAMP_dom"/>
</dbReference>
<proteinExistence type="inferred from homology"/>
<dbReference type="CDD" id="cd06225">
    <property type="entry name" value="HAMP"/>
    <property type="match status" value="1"/>
</dbReference>